<dbReference type="EMBL" id="CAJOAZ010031371">
    <property type="protein sequence ID" value="CAF4439689.1"/>
    <property type="molecule type" value="Genomic_DNA"/>
</dbReference>
<evidence type="ECO:0000313" key="2">
    <source>
        <dbReference type="EMBL" id="CAF4439689.1"/>
    </source>
</evidence>
<reference evidence="2" key="1">
    <citation type="submission" date="2021-02" db="EMBL/GenBank/DDBJ databases">
        <authorList>
            <person name="Nowell W R."/>
        </authorList>
    </citation>
    <scope>NUCLEOTIDE SEQUENCE</scope>
</reference>
<feature type="compositionally biased region" description="Polar residues" evidence="1">
    <location>
        <begin position="22"/>
        <end position="34"/>
    </location>
</feature>
<organism evidence="2 3">
    <name type="scientific">Adineta steineri</name>
    <dbReference type="NCBI Taxonomy" id="433720"/>
    <lineage>
        <taxon>Eukaryota</taxon>
        <taxon>Metazoa</taxon>
        <taxon>Spiralia</taxon>
        <taxon>Gnathifera</taxon>
        <taxon>Rotifera</taxon>
        <taxon>Eurotatoria</taxon>
        <taxon>Bdelloidea</taxon>
        <taxon>Adinetida</taxon>
        <taxon>Adinetidae</taxon>
        <taxon>Adineta</taxon>
    </lineage>
</organism>
<evidence type="ECO:0000256" key="1">
    <source>
        <dbReference type="SAM" id="MobiDB-lite"/>
    </source>
</evidence>
<proteinExistence type="predicted"/>
<evidence type="ECO:0000313" key="3">
    <source>
        <dbReference type="Proteomes" id="UP000663844"/>
    </source>
</evidence>
<name>A0A820RK10_9BILA</name>
<protein>
    <submittedName>
        <fullName evidence="2">Uncharacterized protein</fullName>
    </submittedName>
</protein>
<comment type="caution">
    <text evidence="2">The sequence shown here is derived from an EMBL/GenBank/DDBJ whole genome shotgun (WGS) entry which is preliminary data.</text>
</comment>
<gene>
    <name evidence="2" type="ORF">OXD698_LOCUS53738</name>
</gene>
<dbReference type="Proteomes" id="UP000663844">
    <property type="component" value="Unassembled WGS sequence"/>
</dbReference>
<dbReference type="AlphaFoldDB" id="A0A820RK10"/>
<feature type="region of interest" description="Disordered" evidence="1">
    <location>
        <begin position="1"/>
        <end position="34"/>
    </location>
</feature>
<accession>A0A820RK10</accession>
<feature type="non-terminal residue" evidence="2">
    <location>
        <position position="1"/>
    </location>
</feature>
<sequence>LISIMDDNTTAEDENISDQTRRPSTLTIPHSDNS</sequence>